<sequence>MCENSEHENSLNGKREELLESSKILKPSHKRSSTDRTFIGFDSDSKTPRLDVVPASIKSMNKSSPKNARFIHGNYDRYYGYRNAADFNDRRLDLFANHRTFFEGCSIMDVGCNNGLVTISVARDFNVKRIVGIDIDRHLVDKARKFLLNEKRNSEESGVSFPFNVDFKVGNYVLTNEKLLELEVEQFDTILCLSVTKWIHLNCGDDGLKLAFRRMFKQLLPGGRLILEAQDMKSYKRRKNLTPNIAANYKNIKFFPEMFDQYLLSSDIGFEKVFSIYTPKNDAKGFQRPIKVFVKGSSSIS</sequence>
<feature type="domain" description="Bin3-type SAM" evidence="8">
    <location>
        <begin position="89"/>
        <end position="298"/>
    </location>
</feature>
<keyword evidence="3 6" id="KW-0808">Transferase</keyword>
<dbReference type="InterPro" id="IPR024160">
    <property type="entry name" value="BIN3_SAM-bd_dom"/>
</dbReference>
<comment type="caution">
    <text evidence="9">The sequence shown here is derived from an EMBL/GenBank/DDBJ whole genome shotgun (WGS) entry which is preliminary data.</text>
</comment>
<dbReference type="InterPro" id="IPR010675">
    <property type="entry name" value="Bin3_C"/>
</dbReference>
<dbReference type="Gene3D" id="3.40.50.150">
    <property type="entry name" value="Vaccinia Virus protein VP39"/>
    <property type="match status" value="1"/>
</dbReference>
<evidence type="ECO:0000313" key="10">
    <source>
        <dbReference type="Proteomes" id="UP001151699"/>
    </source>
</evidence>
<evidence type="ECO:0000256" key="7">
    <source>
        <dbReference type="SAM" id="MobiDB-lite"/>
    </source>
</evidence>
<gene>
    <name evidence="9" type="ORF">Bhyg_14216</name>
</gene>
<dbReference type="Proteomes" id="UP001151699">
    <property type="component" value="Chromosome C"/>
</dbReference>
<dbReference type="EC" id="2.1.1.-" evidence="6"/>
<dbReference type="GO" id="GO:0040031">
    <property type="term" value="P:snRNA modification"/>
    <property type="evidence" value="ECO:0007669"/>
    <property type="project" value="TreeGrafter"/>
</dbReference>
<keyword evidence="4 5" id="KW-0949">S-adenosyl-L-methionine</keyword>
<name>A0A9Q0MPB7_9DIPT</name>
<evidence type="ECO:0000256" key="6">
    <source>
        <dbReference type="RuleBase" id="RU367087"/>
    </source>
</evidence>
<dbReference type="PROSITE" id="PS51515">
    <property type="entry name" value="BIN3_SAM"/>
    <property type="match status" value="1"/>
</dbReference>
<dbReference type="EMBL" id="WJQU01000004">
    <property type="protein sequence ID" value="KAJ6635630.1"/>
    <property type="molecule type" value="Genomic_DNA"/>
</dbReference>
<evidence type="ECO:0000256" key="4">
    <source>
        <dbReference type="ARBA" id="ARBA00022691"/>
    </source>
</evidence>
<reference evidence="9" key="1">
    <citation type="submission" date="2022-07" db="EMBL/GenBank/DDBJ databases">
        <authorList>
            <person name="Trinca V."/>
            <person name="Uliana J.V.C."/>
            <person name="Torres T.T."/>
            <person name="Ward R.J."/>
            <person name="Monesi N."/>
        </authorList>
    </citation>
    <scope>NUCLEOTIDE SEQUENCE</scope>
    <source>
        <strain evidence="9">HSMRA1968</strain>
        <tissue evidence="9">Whole embryos</tissue>
    </source>
</reference>
<evidence type="ECO:0000259" key="8">
    <source>
        <dbReference type="PROSITE" id="PS51515"/>
    </source>
</evidence>
<evidence type="ECO:0000313" key="9">
    <source>
        <dbReference type="EMBL" id="KAJ6635630.1"/>
    </source>
</evidence>
<dbReference type="FunFam" id="3.40.50.150:FF:000083">
    <property type="entry name" value="7SK snRNA methylphosphate capping enzyme"/>
    <property type="match status" value="1"/>
</dbReference>
<dbReference type="SUPFAM" id="SSF53335">
    <property type="entry name" value="S-adenosyl-L-methionine-dependent methyltransferases"/>
    <property type="match status" value="1"/>
</dbReference>
<protein>
    <recommendedName>
        <fullName evidence="6">RNA methyltransferase</fullName>
        <ecNumber evidence="6">2.1.1.-</ecNumber>
    </recommendedName>
</protein>
<proteinExistence type="inferred from homology"/>
<dbReference type="GO" id="GO:0008173">
    <property type="term" value="F:RNA methyltransferase activity"/>
    <property type="evidence" value="ECO:0007669"/>
    <property type="project" value="UniProtKB-UniRule"/>
</dbReference>
<feature type="compositionally biased region" description="Basic and acidic residues" evidence="7">
    <location>
        <begin position="1"/>
        <end position="20"/>
    </location>
</feature>
<dbReference type="OrthoDB" id="10017101at2759"/>
<dbReference type="InterPro" id="IPR039772">
    <property type="entry name" value="Bin3-like"/>
</dbReference>
<keyword evidence="2 6" id="KW-0489">Methyltransferase</keyword>
<accession>A0A9Q0MPB7</accession>
<dbReference type="GO" id="GO:0032259">
    <property type="term" value="P:methylation"/>
    <property type="evidence" value="ECO:0007669"/>
    <property type="project" value="UniProtKB-KW"/>
</dbReference>
<dbReference type="GO" id="GO:0008171">
    <property type="term" value="F:O-methyltransferase activity"/>
    <property type="evidence" value="ECO:0007669"/>
    <property type="project" value="UniProtKB-UniRule"/>
</dbReference>
<dbReference type="GO" id="GO:0017069">
    <property type="term" value="F:snRNA binding"/>
    <property type="evidence" value="ECO:0007669"/>
    <property type="project" value="TreeGrafter"/>
</dbReference>
<keyword evidence="10" id="KW-1185">Reference proteome</keyword>
<evidence type="ECO:0000256" key="3">
    <source>
        <dbReference type="ARBA" id="ARBA00022679"/>
    </source>
</evidence>
<dbReference type="AlphaFoldDB" id="A0A9Q0MPB7"/>
<dbReference type="Pfam" id="PF06859">
    <property type="entry name" value="Bin3"/>
    <property type="match status" value="1"/>
</dbReference>
<dbReference type="CDD" id="cd02440">
    <property type="entry name" value="AdoMet_MTases"/>
    <property type="match status" value="1"/>
</dbReference>
<evidence type="ECO:0000256" key="1">
    <source>
        <dbReference type="ARBA" id="ARBA00008361"/>
    </source>
</evidence>
<comment type="similarity">
    <text evidence="1 6">Belongs to the methyltransferase superfamily.</text>
</comment>
<dbReference type="InterPro" id="IPR029063">
    <property type="entry name" value="SAM-dependent_MTases_sf"/>
</dbReference>
<dbReference type="PANTHER" id="PTHR12315:SF0">
    <property type="entry name" value="7SK SNRNA METHYLPHOSPHATE CAPPING ENZYME"/>
    <property type="match status" value="1"/>
</dbReference>
<feature type="region of interest" description="Disordered" evidence="7">
    <location>
        <begin position="1"/>
        <end position="40"/>
    </location>
</feature>
<evidence type="ECO:0000256" key="5">
    <source>
        <dbReference type="PROSITE-ProRule" id="PRU00848"/>
    </source>
</evidence>
<organism evidence="9 10">
    <name type="scientific">Pseudolycoriella hygida</name>
    <dbReference type="NCBI Taxonomy" id="35572"/>
    <lineage>
        <taxon>Eukaryota</taxon>
        <taxon>Metazoa</taxon>
        <taxon>Ecdysozoa</taxon>
        <taxon>Arthropoda</taxon>
        <taxon>Hexapoda</taxon>
        <taxon>Insecta</taxon>
        <taxon>Pterygota</taxon>
        <taxon>Neoptera</taxon>
        <taxon>Endopterygota</taxon>
        <taxon>Diptera</taxon>
        <taxon>Nematocera</taxon>
        <taxon>Sciaroidea</taxon>
        <taxon>Sciaridae</taxon>
        <taxon>Pseudolycoriella</taxon>
    </lineage>
</organism>
<dbReference type="PANTHER" id="PTHR12315">
    <property type="entry name" value="BICOID-INTERACTING PROTEIN RELATED"/>
    <property type="match status" value="1"/>
</dbReference>
<evidence type="ECO:0000256" key="2">
    <source>
        <dbReference type="ARBA" id="ARBA00022603"/>
    </source>
</evidence>